<proteinExistence type="predicted"/>
<dbReference type="OrthoDB" id="2250022at2759"/>
<dbReference type="EMBL" id="BDSP01000100">
    <property type="protein sequence ID" value="GAX15977.1"/>
    <property type="molecule type" value="Genomic_DNA"/>
</dbReference>
<evidence type="ECO:0000313" key="1">
    <source>
        <dbReference type="EMBL" id="GAX15977.1"/>
    </source>
</evidence>
<dbReference type="Proteomes" id="UP000198406">
    <property type="component" value="Unassembled WGS sequence"/>
</dbReference>
<reference evidence="1 2" key="1">
    <citation type="journal article" date="2015" name="Plant Cell">
        <title>Oil accumulation by the oleaginous diatom Fistulifera solaris as revealed by the genome and transcriptome.</title>
        <authorList>
            <person name="Tanaka T."/>
            <person name="Maeda Y."/>
            <person name="Veluchamy A."/>
            <person name="Tanaka M."/>
            <person name="Abida H."/>
            <person name="Marechal E."/>
            <person name="Bowler C."/>
            <person name="Muto M."/>
            <person name="Sunaga Y."/>
            <person name="Tanaka M."/>
            <person name="Yoshino T."/>
            <person name="Taniguchi T."/>
            <person name="Fukuda Y."/>
            <person name="Nemoto M."/>
            <person name="Matsumoto M."/>
            <person name="Wong P.S."/>
            <person name="Aburatani S."/>
            <person name="Fujibuchi W."/>
        </authorList>
    </citation>
    <scope>NUCLEOTIDE SEQUENCE [LARGE SCALE GENOMIC DNA]</scope>
    <source>
        <strain evidence="1 2">JPCC DA0580</strain>
    </source>
</reference>
<evidence type="ECO:0008006" key="3">
    <source>
        <dbReference type="Google" id="ProtNLM"/>
    </source>
</evidence>
<sequence>MYDNILMKCPRGDVLSTISLKKAHWYIRKNLAEWETSDETSIRLLFQPNTNRSIDTEQIRLVKYNQSIKQNCCVACGCDKDYRRHYIVPYAYRARFPPEFKTHLPHDVVILCPTCHVRAQTAAQTRMHALEDQLRTKWTNPKVDSRHATFLDPTVQTTRSAASALLKRKAQLPPEKVLEYIQVVRAYFSISDDDNSMQVTEEQLQLASRLEPRCPNPHFISGPDLVEKDLFQSAKERGMDNVIMEFVKEWRYLFERTVQPKFLPSGWSLDCPVRCESRSS</sequence>
<dbReference type="AlphaFoldDB" id="A0A1Z5JPM9"/>
<organism evidence="1 2">
    <name type="scientific">Fistulifera solaris</name>
    <name type="common">Oleaginous diatom</name>
    <dbReference type="NCBI Taxonomy" id="1519565"/>
    <lineage>
        <taxon>Eukaryota</taxon>
        <taxon>Sar</taxon>
        <taxon>Stramenopiles</taxon>
        <taxon>Ochrophyta</taxon>
        <taxon>Bacillariophyta</taxon>
        <taxon>Bacillariophyceae</taxon>
        <taxon>Bacillariophycidae</taxon>
        <taxon>Naviculales</taxon>
        <taxon>Naviculaceae</taxon>
        <taxon>Fistulifera</taxon>
    </lineage>
</organism>
<comment type="caution">
    <text evidence="1">The sequence shown here is derived from an EMBL/GenBank/DDBJ whole genome shotgun (WGS) entry which is preliminary data.</text>
</comment>
<accession>A0A1Z5JPM9</accession>
<gene>
    <name evidence="1" type="ORF">FisN_22Hh168</name>
</gene>
<name>A0A1Z5JPM9_FISSO</name>
<dbReference type="InParanoid" id="A0A1Z5JPM9"/>
<protein>
    <recommendedName>
        <fullName evidence="3">Exonuclease 3'-5' domain-containing protein 2</fullName>
    </recommendedName>
</protein>
<evidence type="ECO:0000313" key="2">
    <source>
        <dbReference type="Proteomes" id="UP000198406"/>
    </source>
</evidence>
<keyword evidence="2" id="KW-1185">Reference proteome</keyword>